<feature type="signal peptide" evidence="2">
    <location>
        <begin position="1"/>
        <end position="25"/>
    </location>
</feature>
<dbReference type="SUPFAM" id="SSF49464">
    <property type="entry name" value="Carboxypeptidase regulatory domain-like"/>
    <property type="match status" value="1"/>
</dbReference>
<name>A0A372JU29_9ACTN</name>
<keyword evidence="2" id="KW-0732">Signal</keyword>
<evidence type="ECO:0000256" key="1">
    <source>
        <dbReference type="SAM" id="MobiDB-lite"/>
    </source>
</evidence>
<reference evidence="3 4" key="1">
    <citation type="submission" date="2018-08" db="EMBL/GenBank/DDBJ databases">
        <title>Actinomadura jelena sp. nov., a novel Actinomycete isolated from soil in Chad.</title>
        <authorList>
            <person name="Shi L."/>
        </authorList>
    </citation>
    <scope>NUCLEOTIDE SEQUENCE [LARGE SCALE GENOMIC DNA]</scope>
    <source>
        <strain evidence="3 4">NEAU-G17</strain>
    </source>
</reference>
<dbReference type="OrthoDB" id="3447380at2"/>
<dbReference type="EMBL" id="QURH01000010">
    <property type="protein sequence ID" value="RFU43541.1"/>
    <property type="molecule type" value="Genomic_DNA"/>
</dbReference>
<accession>A0A372JU29</accession>
<sequence length="645" mass="67454">MRRPLAALLSLFTALTLLPVASASADSPPTPIVADARIVVGTDGKATPYVRLIAADARATVDFRFRLKGSSEAYASIPGVPRREAGGEDAAGSVWSPETTAALQQGRTYLDIRVNDPSGGRTEMPQVAFLDRPSGIFTLGAGGGGWVTDAFDAQATVTHSGQVSRVVARLYRAGTTEQVGEDVVPTVRQTAELPGGVTRTVYMTGPVFDPPAGRYQVAMTAWDGQGDSLTSRTAIFDKRLEQRLTDVRVTGTLDYEHRGTVVTGRVTDTAGAPLGGVTVSLNTPEAKTTTADDGSFALEVTPTASRASLTAASHGAYISAKANVEFPFRAQATRVSLSPVPSAGRVGDKVTLSGLLERQNSAGAWVPLPGRPVKLSFTSDGTKQTTDLGTPTTGPDGRYSLTTKVTGSGTWRVDSAASPFLENSMAGEYRRTSFWTRIIGVTARPNPVAVGGKVTLTGQIVRTGAPAGSTNVANVPVSLTFSPGPGRMFGMAEGRTDANGRFSLSGIARSDGTWWVSFSGGAGIGGTLDEPSGTSHLFVDAKYKTAISSFNASPEPVKKGRTLTVKGRITKQAAKWQPGAGATLTVYFKPSGSSKWKAMGTTKADRNGWFTKGFKASADGTWAAAYAGSPSYLGVWSTGDYVDVR</sequence>
<dbReference type="RefSeq" id="WP_117355575.1">
    <property type="nucleotide sequence ID" value="NZ_QURH01000010.1"/>
</dbReference>
<dbReference type="AlphaFoldDB" id="A0A372JU29"/>
<protein>
    <recommendedName>
        <fullName evidence="5">Carboxypeptidase regulatory-like domain-containing protein</fullName>
    </recommendedName>
</protein>
<keyword evidence="4" id="KW-1185">Reference proteome</keyword>
<feature type="chain" id="PRO_5017011571" description="Carboxypeptidase regulatory-like domain-containing protein" evidence="2">
    <location>
        <begin position="26"/>
        <end position="645"/>
    </location>
</feature>
<organism evidence="3 4">
    <name type="scientific">Actinomadura logoneensis</name>
    <dbReference type="NCBI Taxonomy" id="2293572"/>
    <lineage>
        <taxon>Bacteria</taxon>
        <taxon>Bacillati</taxon>
        <taxon>Actinomycetota</taxon>
        <taxon>Actinomycetes</taxon>
        <taxon>Streptosporangiales</taxon>
        <taxon>Thermomonosporaceae</taxon>
        <taxon>Actinomadura</taxon>
    </lineage>
</organism>
<dbReference type="Proteomes" id="UP000261811">
    <property type="component" value="Unassembled WGS sequence"/>
</dbReference>
<evidence type="ECO:0008006" key="5">
    <source>
        <dbReference type="Google" id="ProtNLM"/>
    </source>
</evidence>
<proteinExistence type="predicted"/>
<gene>
    <name evidence="3" type="ORF">DZF91_00665</name>
</gene>
<feature type="compositionally biased region" description="Low complexity" evidence="1">
    <location>
        <begin position="381"/>
        <end position="397"/>
    </location>
</feature>
<comment type="caution">
    <text evidence="3">The sequence shown here is derived from an EMBL/GenBank/DDBJ whole genome shotgun (WGS) entry which is preliminary data.</text>
</comment>
<evidence type="ECO:0000313" key="3">
    <source>
        <dbReference type="EMBL" id="RFU43541.1"/>
    </source>
</evidence>
<evidence type="ECO:0000313" key="4">
    <source>
        <dbReference type="Proteomes" id="UP000261811"/>
    </source>
</evidence>
<dbReference type="InterPro" id="IPR008969">
    <property type="entry name" value="CarboxyPept-like_regulatory"/>
</dbReference>
<dbReference type="Gene3D" id="2.60.40.1120">
    <property type="entry name" value="Carboxypeptidase-like, regulatory domain"/>
    <property type="match status" value="1"/>
</dbReference>
<dbReference type="Pfam" id="PF13620">
    <property type="entry name" value="CarboxypepD_reg"/>
    <property type="match status" value="1"/>
</dbReference>
<feature type="region of interest" description="Disordered" evidence="1">
    <location>
        <begin position="377"/>
        <end position="400"/>
    </location>
</feature>
<evidence type="ECO:0000256" key="2">
    <source>
        <dbReference type="SAM" id="SignalP"/>
    </source>
</evidence>